<keyword evidence="2" id="KW-1185">Reference proteome</keyword>
<evidence type="ECO:0000313" key="1">
    <source>
        <dbReference type="EMBL" id="QIW80274.1"/>
    </source>
</evidence>
<dbReference type="OrthoDB" id="71867at2"/>
<dbReference type="Gene3D" id="1.10.10.60">
    <property type="entry name" value="Homeodomain-like"/>
    <property type="match status" value="1"/>
</dbReference>
<accession>A0A6H0WJF8</accession>
<dbReference type="EMBL" id="CP048852">
    <property type="protein sequence ID" value="QIW80274.1"/>
    <property type="molecule type" value="Genomic_DNA"/>
</dbReference>
<dbReference type="InterPro" id="IPR025996">
    <property type="entry name" value="MT1864/Rv1816-like_C"/>
</dbReference>
<gene>
    <name evidence="1" type="ORF">G4P54_10965</name>
</gene>
<dbReference type="Gene3D" id="1.10.357.10">
    <property type="entry name" value="Tetracycline Repressor, domain 2"/>
    <property type="match status" value="1"/>
</dbReference>
<dbReference type="GO" id="GO:0003677">
    <property type="term" value="F:DNA binding"/>
    <property type="evidence" value="ECO:0007669"/>
    <property type="project" value="UniProtKB-UniRule"/>
</dbReference>
<organism evidence="1 2">
    <name type="scientific">Bacillus tequilensis</name>
    <dbReference type="NCBI Taxonomy" id="227866"/>
    <lineage>
        <taxon>Bacteria</taxon>
        <taxon>Bacillati</taxon>
        <taxon>Bacillota</taxon>
        <taxon>Bacilli</taxon>
        <taxon>Bacillales</taxon>
        <taxon>Bacillaceae</taxon>
        <taxon>Bacillus</taxon>
    </lineage>
</organism>
<dbReference type="Pfam" id="PF13305">
    <property type="entry name" value="TetR_C_33"/>
    <property type="match status" value="1"/>
</dbReference>
<protein>
    <submittedName>
        <fullName evidence="1">TetR/AcrR family transcriptional regulator</fullName>
    </submittedName>
</protein>
<reference evidence="1 2" key="1">
    <citation type="submission" date="2020-02" db="EMBL/GenBank/DDBJ databases">
        <title>Genome sequencing, annotation and comparative genomic analysis of Bacillus tequilensis EA-CB0015, an effective biological control agent against Pseudocercospora fijiensis in banana plants.</title>
        <authorList>
            <person name="Cuellar-Gaviria T.Z."/>
            <person name="Ju K.-S."/>
            <person name="Villegas-Escobar V."/>
        </authorList>
    </citation>
    <scope>NUCLEOTIDE SEQUENCE [LARGE SCALE GENOMIC DNA]</scope>
    <source>
        <strain evidence="1 2">EA-CB0015</strain>
    </source>
</reference>
<dbReference type="SUPFAM" id="SSF48498">
    <property type="entry name" value="Tetracyclin repressor-like, C-terminal domain"/>
    <property type="match status" value="1"/>
</dbReference>
<dbReference type="SUPFAM" id="SSF46689">
    <property type="entry name" value="Homeodomain-like"/>
    <property type="match status" value="1"/>
</dbReference>
<dbReference type="InterPro" id="IPR036271">
    <property type="entry name" value="Tet_transcr_reg_TetR-rel_C_sf"/>
</dbReference>
<name>A0A6H0WJF8_9BACI</name>
<dbReference type="InterPro" id="IPR009057">
    <property type="entry name" value="Homeodomain-like_sf"/>
</dbReference>
<dbReference type="RefSeq" id="WP_024715405.1">
    <property type="nucleotide sequence ID" value="NZ_CP048852.1"/>
</dbReference>
<dbReference type="KEGG" id="bteq:G4P54_10965"/>
<proteinExistence type="predicted"/>
<dbReference type="PROSITE" id="PS50977">
    <property type="entry name" value="HTH_TETR_2"/>
    <property type="match status" value="1"/>
</dbReference>
<dbReference type="Proteomes" id="UP000501914">
    <property type="component" value="Chromosome"/>
</dbReference>
<dbReference type="AlphaFoldDB" id="A0A6H0WJF8"/>
<dbReference type="InterPro" id="IPR001647">
    <property type="entry name" value="HTH_TetR"/>
</dbReference>
<sequence>MSPRIGLSQKMIVDAAAEIADQEGLNRVTLAALSKKMNVRPPSLYNHINGLKAIRTELAVSGLTKLYEQMAVSVTEQKGDAALLALAHAYVDFAVENPGYYEASLLKVQDERAEIVSDQIVRLVTKLLIENGYASEKTAIHATRGLRSLLHGFTALMAKEAFERQEDISESLSYSIRTFLSGLIINNKNIM</sequence>
<evidence type="ECO:0000313" key="2">
    <source>
        <dbReference type="Proteomes" id="UP000501914"/>
    </source>
</evidence>